<keyword evidence="2" id="KW-0963">Cytoplasm</keyword>
<comment type="subcellular location">
    <subcellularLocation>
        <location evidence="1">Cytoplasm</location>
    </subcellularLocation>
</comment>
<proteinExistence type="predicted"/>
<dbReference type="Gene3D" id="2.60.40.10">
    <property type="entry name" value="Immunoglobulins"/>
    <property type="match status" value="1"/>
</dbReference>
<feature type="domain" description="Immunoglobulin I-set" evidence="5">
    <location>
        <begin position="42"/>
        <end position="116"/>
    </location>
</feature>
<organism evidence="6">
    <name type="scientific">Scylla olivacea</name>
    <name type="common">Orange mud crab</name>
    <name type="synonym">Cancer olivacea</name>
    <dbReference type="NCBI Taxonomy" id="85551"/>
    <lineage>
        <taxon>Eukaryota</taxon>
        <taxon>Metazoa</taxon>
        <taxon>Ecdysozoa</taxon>
        <taxon>Arthropoda</taxon>
        <taxon>Crustacea</taxon>
        <taxon>Multicrustacea</taxon>
        <taxon>Malacostraca</taxon>
        <taxon>Eumalacostraca</taxon>
        <taxon>Eucarida</taxon>
        <taxon>Decapoda</taxon>
        <taxon>Pleocyemata</taxon>
        <taxon>Brachyura</taxon>
        <taxon>Eubrachyura</taxon>
        <taxon>Portunoidea</taxon>
        <taxon>Portunidae</taxon>
        <taxon>Portuninae</taxon>
        <taxon>Scylla</taxon>
    </lineage>
</organism>
<dbReference type="InterPro" id="IPR036179">
    <property type="entry name" value="Ig-like_dom_sf"/>
</dbReference>
<accession>A0A0P4WHJ2</accession>
<evidence type="ECO:0000313" key="6">
    <source>
        <dbReference type="EMBL" id="JAI67073.1"/>
    </source>
</evidence>
<dbReference type="GO" id="GO:0005737">
    <property type="term" value="C:cytoplasm"/>
    <property type="evidence" value="ECO:0007669"/>
    <property type="project" value="UniProtKB-SubCell"/>
</dbReference>
<keyword evidence="4" id="KW-1015">Disulfide bond</keyword>
<evidence type="ECO:0000256" key="1">
    <source>
        <dbReference type="ARBA" id="ARBA00004496"/>
    </source>
</evidence>
<evidence type="ECO:0000259" key="5">
    <source>
        <dbReference type="Pfam" id="PF07679"/>
    </source>
</evidence>
<name>A0A0P4WHJ2_SCYOL</name>
<dbReference type="InterPro" id="IPR052385">
    <property type="entry name" value="Obscurin/Obscurin-like_Reg"/>
</dbReference>
<dbReference type="PANTHER" id="PTHR35971">
    <property type="entry name" value="SI:DKEY-31G6.6"/>
    <property type="match status" value="1"/>
</dbReference>
<evidence type="ECO:0000256" key="4">
    <source>
        <dbReference type="ARBA" id="ARBA00023157"/>
    </source>
</evidence>
<dbReference type="InterPro" id="IPR013783">
    <property type="entry name" value="Ig-like_fold"/>
</dbReference>
<dbReference type="EMBL" id="GDRN01042097">
    <property type="protein sequence ID" value="JAI67073.1"/>
    <property type="molecule type" value="Transcribed_RNA"/>
</dbReference>
<dbReference type="AlphaFoldDB" id="A0A0P4WHJ2"/>
<evidence type="ECO:0000256" key="2">
    <source>
        <dbReference type="ARBA" id="ARBA00022490"/>
    </source>
</evidence>
<sequence>MKDGRKRQLVFKSIAMEDAGNYSCRTNADETACETIVQFENKFKKPLQDQMTYERQPATFEVELVDPDAPLTWFIKGEEVKPGDNFEIVKNGAVHKLIIKEAAMDHEGEIKAVCGNLETSCQLSVGEGEKPPSIKPEEPIEGPVSKPLTFDVPYTSKFLSLTYEFSVGLYSSSSTCHRNALCHTSKAFLCVSGVVSVNVYVCFLHRRISFRNTP</sequence>
<dbReference type="PANTHER" id="PTHR35971:SF5">
    <property type="entry name" value="OBSCURIN LIKE CYTOSKELETAL ADAPTOR 1"/>
    <property type="match status" value="1"/>
</dbReference>
<dbReference type="Pfam" id="PF07679">
    <property type="entry name" value="I-set"/>
    <property type="match status" value="1"/>
</dbReference>
<dbReference type="SUPFAM" id="SSF48726">
    <property type="entry name" value="Immunoglobulin"/>
    <property type="match status" value="1"/>
</dbReference>
<evidence type="ECO:0000256" key="3">
    <source>
        <dbReference type="ARBA" id="ARBA00022553"/>
    </source>
</evidence>
<reference evidence="6" key="1">
    <citation type="submission" date="2015-09" db="EMBL/GenBank/DDBJ databases">
        <title>Scylla olivacea transcriptome.</title>
        <authorList>
            <person name="Ikhwanuddin M."/>
        </authorList>
    </citation>
    <scope>NUCLEOTIDE SEQUENCE</scope>
</reference>
<keyword evidence="3" id="KW-0597">Phosphoprotein</keyword>
<dbReference type="InterPro" id="IPR013098">
    <property type="entry name" value="Ig_I-set"/>
</dbReference>
<protein>
    <recommendedName>
        <fullName evidence="5">Immunoglobulin I-set domain-containing protein</fullName>
    </recommendedName>
</protein>